<reference evidence="1" key="1">
    <citation type="journal article" date="2021" name="Environ. Microbiol.">
        <title>Gene family expansions and transcriptome signatures uncover fungal adaptations to wood decay.</title>
        <authorList>
            <person name="Hage H."/>
            <person name="Miyauchi S."/>
            <person name="Viragh M."/>
            <person name="Drula E."/>
            <person name="Min B."/>
            <person name="Chaduli D."/>
            <person name="Navarro D."/>
            <person name="Favel A."/>
            <person name="Norest M."/>
            <person name="Lesage-Meessen L."/>
            <person name="Balint B."/>
            <person name="Merenyi Z."/>
            <person name="de Eugenio L."/>
            <person name="Morin E."/>
            <person name="Martinez A.T."/>
            <person name="Baldrian P."/>
            <person name="Stursova M."/>
            <person name="Martinez M.J."/>
            <person name="Novotny C."/>
            <person name="Magnuson J.K."/>
            <person name="Spatafora J.W."/>
            <person name="Maurice S."/>
            <person name="Pangilinan J."/>
            <person name="Andreopoulos W."/>
            <person name="LaButti K."/>
            <person name="Hundley H."/>
            <person name="Na H."/>
            <person name="Kuo A."/>
            <person name="Barry K."/>
            <person name="Lipzen A."/>
            <person name="Henrissat B."/>
            <person name="Riley R."/>
            <person name="Ahrendt S."/>
            <person name="Nagy L.G."/>
            <person name="Grigoriev I.V."/>
            <person name="Martin F."/>
            <person name="Rosso M.N."/>
        </authorList>
    </citation>
    <scope>NUCLEOTIDE SEQUENCE</scope>
    <source>
        <strain evidence="1">CBS 384.51</strain>
    </source>
</reference>
<protein>
    <submittedName>
        <fullName evidence="1">Uncharacterized protein</fullName>
    </submittedName>
</protein>
<accession>A0ACB8TYM7</accession>
<dbReference type="Proteomes" id="UP001055072">
    <property type="component" value="Unassembled WGS sequence"/>
</dbReference>
<organism evidence="1 2">
    <name type="scientific">Irpex rosettiformis</name>
    <dbReference type="NCBI Taxonomy" id="378272"/>
    <lineage>
        <taxon>Eukaryota</taxon>
        <taxon>Fungi</taxon>
        <taxon>Dikarya</taxon>
        <taxon>Basidiomycota</taxon>
        <taxon>Agaricomycotina</taxon>
        <taxon>Agaricomycetes</taxon>
        <taxon>Polyporales</taxon>
        <taxon>Irpicaceae</taxon>
        <taxon>Irpex</taxon>
    </lineage>
</organism>
<name>A0ACB8TYM7_9APHY</name>
<evidence type="ECO:0000313" key="2">
    <source>
        <dbReference type="Proteomes" id="UP001055072"/>
    </source>
</evidence>
<proteinExistence type="predicted"/>
<gene>
    <name evidence="1" type="ORF">BDY19DRAFT_300212</name>
</gene>
<evidence type="ECO:0000313" key="1">
    <source>
        <dbReference type="EMBL" id="KAI0087091.1"/>
    </source>
</evidence>
<sequence length="492" mass="54914">MVVKTPTKSPWHLDIISLIVEHVHDRRDLYNCALVNRPFHCAVTPRLYRVLDTQRTHGINGSRVVHPASTLLQRPAYANYVRHISETATAGDVALTLLPSATAAFRLCTNLSSFSWTGGGFLSDDDFDLLTYLDTILTNNVPLRDLVIRASPGLSLPVWNRLKKLTNLKSLGLWCLEAEHELVISPLSDLYMQYLSYLPNLRSLCLKAAIRCSVPDILTLLPTLTSLEVEYYGFSPIARRSPSFSQTSTSFPSTPPPSLPNTPITPTTTFTTSILPYSLPSPSIPQQTASLHTLTVTTSALSISSPHNHTEMWAWISQLIPNPHTLHSFTLRAFSPNAVEMPWEFWSGLARVHGRSVRVLEVEGVILPLGFGVGMRMGMGCQREDCDPEDENECMFPKLEKLACALPTNANLSTIATLLTLAPALRELKLTHPSLTLNLDIAKRWMTRDGSQLRVVELGEARYMGEWKFCENTWERSFEVKCGSNKSCITWI</sequence>
<comment type="caution">
    <text evidence="1">The sequence shown here is derived from an EMBL/GenBank/DDBJ whole genome shotgun (WGS) entry which is preliminary data.</text>
</comment>
<dbReference type="EMBL" id="MU274919">
    <property type="protein sequence ID" value="KAI0087091.1"/>
    <property type="molecule type" value="Genomic_DNA"/>
</dbReference>
<keyword evidence="2" id="KW-1185">Reference proteome</keyword>